<proteinExistence type="predicted"/>
<comment type="caution">
    <text evidence="2">The sequence shown here is derived from an EMBL/GenBank/DDBJ whole genome shotgun (WGS) entry which is preliminary data.</text>
</comment>
<keyword evidence="1" id="KW-0812">Transmembrane</keyword>
<gene>
    <name evidence="2" type="ORF">GCM10010319_34110</name>
</gene>
<keyword evidence="1" id="KW-0472">Membrane</keyword>
<evidence type="ECO:0000313" key="2">
    <source>
        <dbReference type="EMBL" id="GAA0354103.1"/>
    </source>
</evidence>
<dbReference type="Proteomes" id="UP001500063">
    <property type="component" value="Unassembled WGS sequence"/>
</dbReference>
<name>A0ABP3GT20_9ACTN</name>
<reference evidence="3" key="1">
    <citation type="journal article" date="2019" name="Int. J. Syst. Evol. Microbiol.">
        <title>The Global Catalogue of Microorganisms (GCM) 10K type strain sequencing project: providing services to taxonomists for standard genome sequencing and annotation.</title>
        <authorList>
            <consortium name="The Broad Institute Genomics Platform"/>
            <consortium name="The Broad Institute Genome Sequencing Center for Infectious Disease"/>
            <person name="Wu L."/>
            <person name="Ma J."/>
        </authorList>
    </citation>
    <scope>NUCLEOTIDE SEQUENCE [LARGE SCALE GENOMIC DNA]</scope>
    <source>
        <strain evidence="3">JCM 4565</strain>
    </source>
</reference>
<feature type="transmembrane region" description="Helical" evidence="1">
    <location>
        <begin position="65"/>
        <end position="84"/>
    </location>
</feature>
<evidence type="ECO:0000256" key="1">
    <source>
        <dbReference type="SAM" id="Phobius"/>
    </source>
</evidence>
<keyword evidence="1" id="KW-1133">Transmembrane helix</keyword>
<dbReference type="EMBL" id="BAAABW010000017">
    <property type="protein sequence ID" value="GAA0354103.1"/>
    <property type="molecule type" value="Genomic_DNA"/>
</dbReference>
<keyword evidence="3" id="KW-1185">Reference proteome</keyword>
<evidence type="ECO:0000313" key="3">
    <source>
        <dbReference type="Proteomes" id="UP001500063"/>
    </source>
</evidence>
<accession>A0ABP3GT20</accession>
<organism evidence="2 3">
    <name type="scientific">Streptomyces blastmyceticus</name>
    <dbReference type="NCBI Taxonomy" id="68180"/>
    <lineage>
        <taxon>Bacteria</taxon>
        <taxon>Bacillati</taxon>
        <taxon>Actinomycetota</taxon>
        <taxon>Actinomycetes</taxon>
        <taxon>Kitasatosporales</taxon>
        <taxon>Streptomycetaceae</taxon>
        <taxon>Streptomyces</taxon>
    </lineage>
</organism>
<protein>
    <submittedName>
        <fullName evidence="2">Uncharacterized protein</fullName>
    </submittedName>
</protein>
<sequence length="88" mass="9156">MLGCSDGGSGKRLVGSVFGGFIERHDSDFDDPHLCAVTIPKSGSRVTVAMTRPPRRSEQQLPRRIAVADLLAGAVAALAVALVGPQVT</sequence>